<evidence type="ECO:0000313" key="11">
    <source>
        <dbReference type="Proteomes" id="UP001642484"/>
    </source>
</evidence>
<keyword evidence="7" id="KW-0175">Coiled coil</keyword>
<dbReference type="Pfam" id="PF00520">
    <property type="entry name" value="Ion_trans"/>
    <property type="match status" value="1"/>
</dbReference>
<evidence type="ECO:0000256" key="4">
    <source>
        <dbReference type="ARBA" id="ARBA00022692"/>
    </source>
</evidence>
<comment type="similarity">
    <text evidence="2">Belongs to the CRT-like transporter family.</text>
</comment>
<keyword evidence="3" id="KW-0813">Transport</keyword>
<comment type="subcellular location">
    <subcellularLocation>
        <location evidence="1">Membrane</location>
        <topology evidence="1">Multi-pass membrane protein</topology>
    </subcellularLocation>
</comment>
<evidence type="ECO:0000313" key="10">
    <source>
        <dbReference type="EMBL" id="CAK9002773.1"/>
    </source>
</evidence>
<comment type="caution">
    <text evidence="10">The sequence shown here is derived from an EMBL/GenBank/DDBJ whole genome shotgun (WGS) entry which is preliminary data.</text>
</comment>
<dbReference type="EMBL" id="CAXAMN010003080">
    <property type="protein sequence ID" value="CAK9002773.1"/>
    <property type="molecule type" value="Genomic_DNA"/>
</dbReference>
<name>A0ABP0IKB5_9DINO</name>
<evidence type="ECO:0000256" key="7">
    <source>
        <dbReference type="SAM" id="Coils"/>
    </source>
</evidence>
<keyword evidence="11" id="KW-1185">Reference proteome</keyword>
<dbReference type="Pfam" id="PF08627">
    <property type="entry name" value="CRT-like"/>
    <property type="match status" value="1"/>
</dbReference>
<accession>A0ABP0IKB5</accession>
<evidence type="ECO:0000256" key="3">
    <source>
        <dbReference type="ARBA" id="ARBA00022448"/>
    </source>
</evidence>
<dbReference type="PANTHER" id="PTHR31326">
    <property type="entry name" value="PROTEIN CLT2, CHLOROPLASTIC"/>
    <property type="match status" value="1"/>
</dbReference>
<feature type="domain" description="Ion transport" evidence="9">
    <location>
        <begin position="575"/>
        <end position="810"/>
    </location>
</feature>
<keyword evidence="4 8" id="KW-0812">Transmembrane</keyword>
<dbReference type="InterPro" id="IPR013936">
    <property type="entry name" value="CRT-like"/>
</dbReference>
<reference evidence="10 11" key="1">
    <citation type="submission" date="2024-02" db="EMBL/GenBank/DDBJ databases">
        <authorList>
            <person name="Chen Y."/>
            <person name="Shah S."/>
            <person name="Dougan E. K."/>
            <person name="Thang M."/>
            <person name="Chan C."/>
        </authorList>
    </citation>
    <scope>NUCLEOTIDE SEQUENCE [LARGE SCALE GENOMIC DNA]</scope>
</reference>
<dbReference type="Gene3D" id="1.10.287.70">
    <property type="match status" value="1"/>
</dbReference>
<keyword evidence="5 8" id="KW-1133">Transmembrane helix</keyword>
<evidence type="ECO:0000256" key="5">
    <source>
        <dbReference type="ARBA" id="ARBA00022989"/>
    </source>
</evidence>
<dbReference type="InterPro" id="IPR027359">
    <property type="entry name" value="Volt_channel_dom_sf"/>
</dbReference>
<feature type="transmembrane region" description="Helical" evidence="8">
    <location>
        <begin position="783"/>
        <end position="808"/>
    </location>
</feature>
<dbReference type="Gene3D" id="1.20.120.350">
    <property type="entry name" value="Voltage-gated potassium channels. Chain C"/>
    <property type="match status" value="1"/>
</dbReference>
<evidence type="ECO:0000256" key="8">
    <source>
        <dbReference type="SAM" id="Phobius"/>
    </source>
</evidence>
<gene>
    <name evidence="10" type="ORF">CCMP2556_LOCUS7005</name>
</gene>
<feature type="coiled-coil region" evidence="7">
    <location>
        <begin position="329"/>
        <end position="363"/>
    </location>
</feature>
<dbReference type="PANTHER" id="PTHR31326:SF1">
    <property type="entry name" value="PROTEIN CLT2, CHLOROPLASTIC"/>
    <property type="match status" value="1"/>
</dbReference>
<sequence>MSAAGKIGGVVRYGLPKRGLLRAACADQLGTLLASVGATHVPGQTQVLLNQSVLPLTMLLSLVLGRRYGLQHFLGAALVLAGAATAVHHQPVAQVSQNDLSWRSLVMFCMAQVAVAAATLIKEVLLSRTSSDDVAESMAVGIAIAWRRVPMGVFLALLMPRHFGEGLGRDLWDGLLCFCGMQPREGDTGCPWAPPTTLISVMLYAIQTFLCLRLTQQKGATIRSIAAVTAVPLAQLLFSREGDVAEDMLERREQTSNQKLEELDSKMEAVVGWAKAGYVDFSKIDFTPLLDEMRFNETLHSESTRQLSQRFDESFVLLSSALDKLAVKADDGDEKIRALTARVEKSEEKLSEVSEMVGRSQREISEKLSDVLHEGAHSAETLASRFDSTLEPVAGSTKAIKDDLRQIFDRLGSDTNAVLNEIGKIQQAMNLDFVRTDGDDTWGMGQSAAVSVPMSILTGRNQSDKHAPKRVRVREFFSQTDEVEQQEKMTQTDPKMQTVVQKKEKIFEKRGSKKMVKLETKNKNEGKLAASRTRGFNDPDQLKQKARQALIKPPYNVFDYYHEEGLFQQIARSIIFDYLSLTMVCLNAIWIAIDADLNDAAVITSSPPIFIVVENLFCTYFFAEVFIRFMAFAEKYRALRDRWFVFDSCLVFFMVLETWVTPIIVLGFNIDLANSLDLSTLRMFRMVKLLRLSRMAKLMHAVPELTIILKGIKLALRSVLVFFLFWAMVVYVFALILRQLTEGDSVGLQYFSNVPHSVNNLLLYGIIPDQRDLVDAATTVGAWMWPLIVCFFFFVSITIMYMLVGVLVDVMRVTSQTEKEGITITYLAQEFREKMEQLSCNPDEPISQFEFQKLLLEPEIALVLAGEGVDVIALVDSLDMIYEDVSKSGKDGLDFAAAMDLILNMRGNNPATVKDVKEQLRIVKSLVKTSQFTIVDKMNSEFTHMQSLLKELREEALQREIQGELDEEDVDFLKPLPTSPKSVGLQ</sequence>
<dbReference type="SUPFAM" id="SSF81324">
    <property type="entry name" value="Voltage-gated potassium channels"/>
    <property type="match status" value="1"/>
</dbReference>
<organism evidence="10 11">
    <name type="scientific">Durusdinium trenchii</name>
    <dbReference type="NCBI Taxonomy" id="1381693"/>
    <lineage>
        <taxon>Eukaryota</taxon>
        <taxon>Sar</taxon>
        <taxon>Alveolata</taxon>
        <taxon>Dinophyceae</taxon>
        <taxon>Suessiales</taxon>
        <taxon>Symbiodiniaceae</taxon>
        <taxon>Durusdinium</taxon>
    </lineage>
</organism>
<dbReference type="Proteomes" id="UP001642484">
    <property type="component" value="Unassembled WGS sequence"/>
</dbReference>
<feature type="transmembrane region" description="Helical" evidence="8">
    <location>
        <begin position="609"/>
        <end position="631"/>
    </location>
</feature>
<evidence type="ECO:0000256" key="6">
    <source>
        <dbReference type="ARBA" id="ARBA00023136"/>
    </source>
</evidence>
<evidence type="ECO:0000256" key="2">
    <source>
        <dbReference type="ARBA" id="ARBA00006690"/>
    </source>
</evidence>
<evidence type="ECO:0000256" key="1">
    <source>
        <dbReference type="ARBA" id="ARBA00004141"/>
    </source>
</evidence>
<protein>
    <recommendedName>
        <fullName evidence="9">Ion transport domain-containing protein</fullName>
    </recommendedName>
</protein>
<proteinExistence type="inferred from homology"/>
<evidence type="ECO:0000259" key="9">
    <source>
        <dbReference type="Pfam" id="PF00520"/>
    </source>
</evidence>
<keyword evidence="6 8" id="KW-0472">Membrane</keyword>
<dbReference type="InterPro" id="IPR005821">
    <property type="entry name" value="Ion_trans_dom"/>
</dbReference>
<feature type="transmembrane region" description="Helical" evidence="8">
    <location>
        <begin position="643"/>
        <end position="670"/>
    </location>
</feature>
<feature type="transmembrane region" description="Helical" evidence="8">
    <location>
        <begin position="714"/>
        <end position="737"/>
    </location>
</feature>